<organism evidence="1 2">
    <name type="scientific">Flemingia macrophylla</name>
    <dbReference type="NCBI Taxonomy" id="520843"/>
    <lineage>
        <taxon>Eukaryota</taxon>
        <taxon>Viridiplantae</taxon>
        <taxon>Streptophyta</taxon>
        <taxon>Embryophyta</taxon>
        <taxon>Tracheophyta</taxon>
        <taxon>Spermatophyta</taxon>
        <taxon>Magnoliopsida</taxon>
        <taxon>eudicotyledons</taxon>
        <taxon>Gunneridae</taxon>
        <taxon>Pentapetalae</taxon>
        <taxon>rosids</taxon>
        <taxon>fabids</taxon>
        <taxon>Fabales</taxon>
        <taxon>Fabaceae</taxon>
        <taxon>Papilionoideae</taxon>
        <taxon>50 kb inversion clade</taxon>
        <taxon>NPAAA clade</taxon>
        <taxon>indigoferoid/millettioid clade</taxon>
        <taxon>Phaseoleae</taxon>
        <taxon>Flemingia</taxon>
    </lineage>
</organism>
<evidence type="ECO:0000313" key="1">
    <source>
        <dbReference type="EMBL" id="KAL2322568.1"/>
    </source>
</evidence>
<dbReference type="Pfam" id="PF03140">
    <property type="entry name" value="DUF247"/>
    <property type="match status" value="1"/>
</dbReference>
<sequence>MEELKLRYLKSFLERTHKGLRDCIEYIKKSEEIIRSSYWETIELRGDNFVRMVLTDACFIIEYFIRSLEWTQEDPLLSKPWLRCDVKLDLILLENQLPWFVLEELFNLTEPDCSNGEVSSFFDVAFHYFRANFLQSILPGVDSTNFTINYFHKHYKQYIMKPDQVGMQLQNLTDLLRIFYLPPNRLPKREKETVKHLYSASQLVEAGVKLHVDHDKSAPELQFGKGVLTIPEFEKTELLLRESFPQIQGVPVEPAHSNFGCHSRQCPALLLTSNLFSSASNRLLRKVGVPAKILRHSSQDTSGREGSAIGQNVPFAGVVRCIYSTRVRPIRYGSPCSLVGS</sequence>
<dbReference type="InterPro" id="IPR004158">
    <property type="entry name" value="DUF247_pln"/>
</dbReference>
<dbReference type="EMBL" id="JBGMDY010000009">
    <property type="protein sequence ID" value="KAL2322568.1"/>
    <property type="molecule type" value="Genomic_DNA"/>
</dbReference>
<protein>
    <submittedName>
        <fullName evidence="1">Uncharacterized protein</fullName>
    </submittedName>
</protein>
<dbReference type="PANTHER" id="PTHR31170:SF19">
    <property type="match status" value="1"/>
</dbReference>
<evidence type="ECO:0000313" key="2">
    <source>
        <dbReference type="Proteomes" id="UP001603857"/>
    </source>
</evidence>
<dbReference type="AlphaFoldDB" id="A0ABD1LGK0"/>
<gene>
    <name evidence="1" type="ORF">Fmac_026947</name>
</gene>
<proteinExistence type="predicted"/>
<name>A0ABD1LGK0_9FABA</name>
<reference evidence="1 2" key="1">
    <citation type="submission" date="2024-08" db="EMBL/GenBank/DDBJ databases">
        <title>Insights into the chromosomal genome structure of Flemingia macrophylla.</title>
        <authorList>
            <person name="Ding Y."/>
            <person name="Zhao Y."/>
            <person name="Bi W."/>
            <person name="Wu M."/>
            <person name="Zhao G."/>
            <person name="Gong Y."/>
            <person name="Li W."/>
            <person name="Zhang P."/>
        </authorList>
    </citation>
    <scope>NUCLEOTIDE SEQUENCE [LARGE SCALE GENOMIC DNA]</scope>
    <source>
        <strain evidence="1">DYQJB</strain>
        <tissue evidence="1">Leaf</tissue>
    </source>
</reference>
<dbReference type="PANTHER" id="PTHR31170">
    <property type="entry name" value="BNAC04G53230D PROTEIN"/>
    <property type="match status" value="1"/>
</dbReference>
<keyword evidence="2" id="KW-1185">Reference proteome</keyword>
<comment type="caution">
    <text evidence="1">The sequence shown here is derived from an EMBL/GenBank/DDBJ whole genome shotgun (WGS) entry which is preliminary data.</text>
</comment>
<accession>A0ABD1LGK0</accession>
<dbReference type="Proteomes" id="UP001603857">
    <property type="component" value="Unassembled WGS sequence"/>
</dbReference>